<sequence length="84" mass="8767">MTLAGPSEGRHLPLRPGIKAGTVLGWESRGMRGRASPGMGQDGGTCYRGVRIGGSVSDGVEPHPSISCVFMQRNQNGVSTGRTQ</sequence>
<evidence type="ECO:0000313" key="2">
    <source>
        <dbReference type="Proteomes" id="UP001054945"/>
    </source>
</evidence>
<evidence type="ECO:0000313" key="1">
    <source>
        <dbReference type="EMBL" id="GIY68492.1"/>
    </source>
</evidence>
<name>A0AAV4VDY8_CAEEX</name>
<protein>
    <submittedName>
        <fullName evidence="1">Uncharacterized protein</fullName>
    </submittedName>
</protein>
<keyword evidence="2" id="KW-1185">Reference proteome</keyword>
<accession>A0AAV4VDY8</accession>
<dbReference type="EMBL" id="BPLR01014386">
    <property type="protein sequence ID" value="GIY68492.1"/>
    <property type="molecule type" value="Genomic_DNA"/>
</dbReference>
<comment type="caution">
    <text evidence="1">The sequence shown here is derived from an EMBL/GenBank/DDBJ whole genome shotgun (WGS) entry which is preliminary data.</text>
</comment>
<proteinExistence type="predicted"/>
<reference evidence="1 2" key="1">
    <citation type="submission" date="2021-06" db="EMBL/GenBank/DDBJ databases">
        <title>Caerostris extrusa draft genome.</title>
        <authorList>
            <person name="Kono N."/>
            <person name="Arakawa K."/>
        </authorList>
    </citation>
    <scope>NUCLEOTIDE SEQUENCE [LARGE SCALE GENOMIC DNA]</scope>
</reference>
<organism evidence="1 2">
    <name type="scientific">Caerostris extrusa</name>
    <name type="common">Bark spider</name>
    <name type="synonym">Caerostris bankana</name>
    <dbReference type="NCBI Taxonomy" id="172846"/>
    <lineage>
        <taxon>Eukaryota</taxon>
        <taxon>Metazoa</taxon>
        <taxon>Ecdysozoa</taxon>
        <taxon>Arthropoda</taxon>
        <taxon>Chelicerata</taxon>
        <taxon>Arachnida</taxon>
        <taxon>Araneae</taxon>
        <taxon>Araneomorphae</taxon>
        <taxon>Entelegynae</taxon>
        <taxon>Araneoidea</taxon>
        <taxon>Araneidae</taxon>
        <taxon>Caerostris</taxon>
    </lineage>
</organism>
<dbReference type="AlphaFoldDB" id="A0AAV4VDY8"/>
<gene>
    <name evidence="1" type="ORF">CEXT_143921</name>
</gene>
<dbReference type="Proteomes" id="UP001054945">
    <property type="component" value="Unassembled WGS sequence"/>
</dbReference>